<dbReference type="EMBL" id="AP017313">
    <property type="protein sequence ID" value="BAU55854.1"/>
    <property type="molecule type" value="Genomic_DNA"/>
</dbReference>
<gene>
    <name evidence="1" type="ORF">MgSA37_04046</name>
</gene>
<keyword evidence="2" id="KW-1185">Reference proteome</keyword>
<name>A0A0X8X9I1_9SPHI</name>
<dbReference type="OrthoDB" id="796226at2"/>
<accession>A0A0X8X9I1</accession>
<dbReference type="KEGG" id="mgot:MgSA37_04046"/>
<evidence type="ECO:0000313" key="2">
    <source>
        <dbReference type="Proteomes" id="UP000218263"/>
    </source>
</evidence>
<protein>
    <submittedName>
        <fullName evidence="1">Uncharacterized protein</fullName>
    </submittedName>
</protein>
<reference evidence="1 2" key="1">
    <citation type="submission" date="2015-12" db="EMBL/GenBank/DDBJ databases">
        <title>Genome sequence of Mucilaginibacter gotjawali.</title>
        <authorList>
            <person name="Lee J.S."/>
            <person name="Lee K.C."/>
            <person name="Kim K.K."/>
            <person name="Lee B.W."/>
        </authorList>
    </citation>
    <scope>NUCLEOTIDE SEQUENCE [LARGE SCALE GENOMIC DNA]</scope>
    <source>
        <strain evidence="1 2">SA3-7</strain>
    </source>
</reference>
<dbReference type="RefSeq" id="WP_096354342.1">
    <property type="nucleotide sequence ID" value="NZ_AP017313.1"/>
</dbReference>
<organism evidence="1 2">
    <name type="scientific">Mucilaginibacter gotjawali</name>
    <dbReference type="NCBI Taxonomy" id="1550579"/>
    <lineage>
        <taxon>Bacteria</taxon>
        <taxon>Pseudomonadati</taxon>
        <taxon>Bacteroidota</taxon>
        <taxon>Sphingobacteriia</taxon>
        <taxon>Sphingobacteriales</taxon>
        <taxon>Sphingobacteriaceae</taxon>
        <taxon>Mucilaginibacter</taxon>
    </lineage>
</organism>
<dbReference type="Pfam" id="PF07377">
    <property type="entry name" value="DUF1493"/>
    <property type="match status" value="1"/>
</dbReference>
<proteinExistence type="predicted"/>
<sequence>MEEIHPQLKAFIVDYCSRYKIREVDPCALNLDTSIDLDLDIVDIEIDLFIAEFAETFRVDQSKFSWYKYGYPTGSASVKVLKTVFGYKSPWVNRLSNRLYKPKFRVSNLQDAVRTGKLL</sequence>
<dbReference type="Proteomes" id="UP000218263">
    <property type="component" value="Chromosome"/>
</dbReference>
<dbReference type="InterPro" id="IPR010862">
    <property type="entry name" value="DUF1493"/>
</dbReference>
<dbReference type="AlphaFoldDB" id="A0A0X8X9I1"/>
<evidence type="ECO:0000313" key="1">
    <source>
        <dbReference type="EMBL" id="BAU55854.1"/>
    </source>
</evidence>